<evidence type="ECO:0000256" key="4">
    <source>
        <dbReference type="ARBA" id="ARBA00023004"/>
    </source>
</evidence>
<dbReference type="SUPFAM" id="SSF51905">
    <property type="entry name" value="FAD/NAD(P)-binding domain"/>
    <property type="match status" value="1"/>
</dbReference>
<dbReference type="GO" id="GO:0016491">
    <property type="term" value="F:oxidoreductase activity"/>
    <property type="evidence" value="ECO:0007669"/>
    <property type="project" value="UniProtKB-KW"/>
</dbReference>
<dbReference type="Gene3D" id="3.50.50.60">
    <property type="entry name" value="FAD/NAD(P)-binding domain"/>
    <property type="match status" value="1"/>
</dbReference>
<organism evidence="6 7">
    <name type="scientific">Pedobacter africanus</name>
    <dbReference type="NCBI Taxonomy" id="151894"/>
    <lineage>
        <taxon>Bacteria</taxon>
        <taxon>Pseudomonadati</taxon>
        <taxon>Bacteroidota</taxon>
        <taxon>Sphingobacteriia</taxon>
        <taxon>Sphingobacteriales</taxon>
        <taxon>Sphingobacteriaceae</taxon>
        <taxon>Pedobacter</taxon>
    </lineage>
</organism>
<dbReference type="GO" id="GO:0046872">
    <property type="term" value="F:metal ion binding"/>
    <property type="evidence" value="ECO:0007669"/>
    <property type="project" value="UniProtKB-KW"/>
</dbReference>
<name>A0A1W2AS03_9SPHI</name>
<keyword evidence="3" id="KW-0560">Oxidoreductase</keyword>
<dbReference type="GO" id="GO:0051539">
    <property type="term" value="F:4 iron, 4 sulfur cluster binding"/>
    <property type="evidence" value="ECO:0007669"/>
    <property type="project" value="UniProtKB-KW"/>
</dbReference>
<dbReference type="Pfam" id="PF12831">
    <property type="entry name" value="FAD_oxidored"/>
    <property type="match status" value="1"/>
</dbReference>
<protein>
    <submittedName>
        <fullName evidence="6">FAD dependent oxidoreductase</fullName>
    </submittedName>
</protein>
<dbReference type="InterPro" id="IPR039650">
    <property type="entry name" value="HdrA-like"/>
</dbReference>
<evidence type="ECO:0000256" key="5">
    <source>
        <dbReference type="ARBA" id="ARBA00023014"/>
    </source>
</evidence>
<proteinExistence type="predicted"/>
<evidence type="ECO:0000256" key="1">
    <source>
        <dbReference type="ARBA" id="ARBA00022485"/>
    </source>
</evidence>
<keyword evidence="7" id="KW-1185">Reference proteome</keyword>
<reference evidence="7" key="1">
    <citation type="submission" date="2017-04" db="EMBL/GenBank/DDBJ databases">
        <authorList>
            <person name="Varghese N."/>
            <person name="Submissions S."/>
        </authorList>
    </citation>
    <scope>NUCLEOTIDE SEQUENCE [LARGE SCALE GENOMIC DNA]</scope>
    <source>
        <strain evidence="7">DSM 12126</strain>
    </source>
</reference>
<keyword evidence="5" id="KW-0411">Iron-sulfur</keyword>
<dbReference type="EMBL" id="FWXT01000001">
    <property type="protein sequence ID" value="SMC62978.1"/>
    <property type="molecule type" value="Genomic_DNA"/>
</dbReference>
<dbReference type="AlphaFoldDB" id="A0A1W2AS03"/>
<dbReference type="InterPro" id="IPR036188">
    <property type="entry name" value="FAD/NAD-bd_sf"/>
</dbReference>
<dbReference type="RefSeq" id="WP_317043322.1">
    <property type="nucleotide sequence ID" value="NZ_FWXT01000001.1"/>
</dbReference>
<dbReference type="STRING" id="151894.SAMN04488524_1595"/>
<gene>
    <name evidence="6" type="ORF">SAMN04488524_1595</name>
</gene>
<dbReference type="PANTHER" id="PTHR43498:SF1">
    <property type="entry name" value="COB--COM HETERODISULFIDE REDUCTASE IRON-SULFUR SUBUNIT A"/>
    <property type="match status" value="1"/>
</dbReference>
<keyword evidence="1" id="KW-0004">4Fe-4S</keyword>
<evidence type="ECO:0000313" key="6">
    <source>
        <dbReference type="EMBL" id="SMC62978.1"/>
    </source>
</evidence>
<evidence type="ECO:0000256" key="3">
    <source>
        <dbReference type="ARBA" id="ARBA00023002"/>
    </source>
</evidence>
<evidence type="ECO:0000313" key="7">
    <source>
        <dbReference type="Proteomes" id="UP000192756"/>
    </source>
</evidence>
<evidence type="ECO:0000256" key="2">
    <source>
        <dbReference type="ARBA" id="ARBA00022723"/>
    </source>
</evidence>
<keyword evidence="4" id="KW-0408">Iron</keyword>
<keyword evidence="2" id="KW-0479">Metal-binding</keyword>
<dbReference type="Proteomes" id="UP000192756">
    <property type="component" value="Unassembled WGS sequence"/>
</dbReference>
<sequence length="486" mass="52778">MLCKIGNDLMIFMNKVMDMKNVTTITEPARELPVRVEVDVLVVGGGPAGITAAQAAAEDGLKVMLIDSRSFVGGNMTIGLPILGFLGQKGNQIIKGIPQQFIDRLKAVDAASEHRPCPLHMSLTLVEPEAVKNIGLDMLLAAGVNVLLYTFCVGVVKEGNQLKGVIVESKSGREVILAKTVIDCTGDADVAFKAGVPCEQGNETGGAQPPTLMFCMGGVDTEKLRMSIAEEPRTYLTDFIPSEYFGQNNQFIVVGLRSVMEKAREAGYHLPVERTILITGLREGEVWVNMSRINGVDGTDPESLTHGEVEGRKQVEEIQRYLKEYVPGFGKAVFTKMAPFLGIRETRRITGQYTLTAEDILGCRRFDDAIAVASYPLDIHHPEGGGCTLTWCGDSYDIPYRCLIPKQVENLIVAGRCISTTHEAMSAIRVMAPCMAMGEAAGRAAKLAVRKQIQPSQLDAKELQAELLEKGAYLEPDQMASGRESV</sequence>
<dbReference type="PANTHER" id="PTHR43498">
    <property type="entry name" value="FERREDOXIN:COB-COM HETERODISULFIDE REDUCTASE SUBUNIT A"/>
    <property type="match status" value="1"/>
</dbReference>
<accession>A0A1W2AS03</accession>